<keyword evidence="6" id="KW-1185">Reference proteome</keyword>
<dbReference type="InterPro" id="IPR046947">
    <property type="entry name" value="LytR-like"/>
</dbReference>
<dbReference type="EMBL" id="JBHRTS010000001">
    <property type="protein sequence ID" value="MFC3192919.1"/>
    <property type="molecule type" value="Genomic_DNA"/>
</dbReference>
<protein>
    <submittedName>
        <fullName evidence="5">LytR/AlgR family response regulator transcription factor</fullName>
    </submittedName>
</protein>
<dbReference type="InterPro" id="IPR001789">
    <property type="entry name" value="Sig_transdc_resp-reg_receiver"/>
</dbReference>
<dbReference type="SMART" id="SM00850">
    <property type="entry name" value="LytTR"/>
    <property type="match status" value="1"/>
</dbReference>
<feature type="domain" description="HTH LytTR-type" evidence="4">
    <location>
        <begin position="123"/>
        <end position="226"/>
    </location>
</feature>
<name>A0ABV7J4D8_9GAMM</name>
<comment type="caution">
    <text evidence="5">The sequence shown here is derived from an EMBL/GenBank/DDBJ whole genome shotgun (WGS) entry which is preliminary data.</text>
</comment>
<dbReference type="PROSITE" id="PS50930">
    <property type="entry name" value="HTH_LYTTR"/>
    <property type="match status" value="1"/>
</dbReference>
<dbReference type="SUPFAM" id="SSF52172">
    <property type="entry name" value="CheY-like"/>
    <property type="match status" value="1"/>
</dbReference>
<dbReference type="RefSeq" id="WP_157892591.1">
    <property type="nucleotide sequence ID" value="NZ_JBHRTS010000001.1"/>
</dbReference>
<evidence type="ECO:0000256" key="2">
    <source>
        <dbReference type="PROSITE-ProRule" id="PRU00169"/>
    </source>
</evidence>
<keyword evidence="1" id="KW-0902">Two-component regulatory system</keyword>
<organism evidence="5 6">
    <name type="scientific">Marinicella sediminis</name>
    <dbReference type="NCBI Taxonomy" id="1792834"/>
    <lineage>
        <taxon>Bacteria</taxon>
        <taxon>Pseudomonadati</taxon>
        <taxon>Pseudomonadota</taxon>
        <taxon>Gammaproteobacteria</taxon>
        <taxon>Lysobacterales</taxon>
        <taxon>Marinicellaceae</taxon>
        <taxon>Marinicella</taxon>
    </lineage>
</organism>
<feature type="domain" description="Response regulatory" evidence="3">
    <location>
        <begin position="2"/>
        <end position="115"/>
    </location>
</feature>
<evidence type="ECO:0000256" key="1">
    <source>
        <dbReference type="ARBA" id="ARBA00023012"/>
    </source>
</evidence>
<evidence type="ECO:0000259" key="4">
    <source>
        <dbReference type="PROSITE" id="PS50930"/>
    </source>
</evidence>
<accession>A0ABV7J4D8</accession>
<dbReference type="PANTHER" id="PTHR37299:SF1">
    <property type="entry name" value="STAGE 0 SPORULATION PROTEIN A HOMOLOG"/>
    <property type="match status" value="1"/>
</dbReference>
<dbReference type="Pfam" id="PF00072">
    <property type="entry name" value="Response_reg"/>
    <property type="match status" value="1"/>
</dbReference>
<dbReference type="SMART" id="SM00448">
    <property type="entry name" value="REC"/>
    <property type="match status" value="1"/>
</dbReference>
<evidence type="ECO:0000313" key="6">
    <source>
        <dbReference type="Proteomes" id="UP001595533"/>
    </source>
</evidence>
<dbReference type="Pfam" id="PF04397">
    <property type="entry name" value="LytTR"/>
    <property type="match status" value="1"/>
</dbReference>
<sequence>MKVLIVDDEPLARMRLKHMLNHLQMDDILEASHGQEAISLAASQLPELIFMDIEMPELNGVEAARTIREKHPSIPIVFSTAHDDFALQAFDLAAADYLLKPLSIERLKQALERVGVADCGEKLTVKRGNDVIRVAVDDIICMIAEDKYVTAHLSDQTLILDQSLAELEAMSNQYLRIHRGCLVNVNYLRGIHLNQDHKPTALLEQLDVRPVISRRQLPAVKKLIKQL</sequence>
<dbReference type="Gene3D" id="2.40.50.1020">
    <property type="entry name" value="LytTr DNA-binding domain"/>
    <property type="match status" value="1"/>
</dbReference>
<dbReference type="InterPro" id="IPR007492">
    <property type="entry name" value="LytTR_DNA-bd_dom"/>
</dbReference>
<dbReference type="Proteomes" id="UP001595533">
    <property type="component" value="Unassembled WGS sequence"/>
</dbReference>
<dbReference type="Gene3D" id="3.40.50.2300">
    <property type="match status" value="1"/>
</dbReference>
<dbReference type="PROSITE" id="PS50110">
    <property type="entry name" value="RESPONSE_REGULATORY"/>
    <property type="match status" value="1"/>
</dbReference>
<evidence type="ECO:0000259" key="3">
    <source>
        <dbReference type="PROSITE" id="PS50110"/>
    </source>
</evidence>
<evidence type="ECO:0000313" key="5">
    <source>
        <dbReference type="EMBL" id="MFC3192919.1"/>
    </source>
</evidence>
<reference evidence="6" key="1">
    <citation type="journal article" date="2019" name="Int. J. Syst. Evol. Microbiol.">
        <title>The Global Catalogue of Microorganisms (GCM) 10K type strain sequencing project: providing services to taxonomists for standard genome sequencing and annotation.</title>
        <authorList>
            <consortium name="The Broad Institute Genomics Platform"/>
            <consortium name="The Broad Institute Genome Sequencing Center for Infectious Disease"/>
            <person name="Wu L."/>
            <person name="Ma J."/>
        </authorList>
    </citation>
    <scope>NUCLEOTIDE SEQUENCE [LARGE SCALE GENOMIC DNA]</scope>
    <source>
        <strain evidence="6">KCTC 42953</strain>
    </source>
</reference>
<dbReference type="InterPro" id="IPR011006">
    <property type="entry name" value="CheY-like_superfamily"/>
</dbReference>
<proteinExistence type="predicted"/>
<keyword evidence="2" id="KW-0597">Phosphoprotein</keyword>
<feature type="modified residue" description="4-aspartylphosphate" evidence="2">
    <location>
        <position position="52"/>
    </location>
</feature>
<dbReference type="PANTHER" id="PTHR37299">
    <property type="entry name" value="TRANSCRIPTIONAL REGULATOR-RELATED"/>
    <property type="match status" value="1"/>
</dbReference>
<gene>
    <name evidence="5" type="ORF">ACFODZ_01570</name>
</gene>